<feature type="compositionally biased region" description="Gly residues" evidence="1">
    <location>
        <begin position="301"/>
        <end position="312"/>
    </location>
</feature>
<feature type="compositionally biased region" description="Low complexity" evidence="1">
    <location>
        <begin position="273"/>
        <end position="300"/>
    </location>
</feature>
<name>A0A6A4W1L3_AMPAM</name>
<keyword evidence="4" id="KW-1185">Reference proteome</keyword>
<reference evidence="3 4" key="1">
    <citation type="submission" date="2019-07" db="EMBL/GenBank/DDBJ databases">
        <title>Draft genome assembly of a fouling barnacle, Amphibalanus amphitrite (Darwin, 1854): The first reference genome for Thecostraca.</title>
        <authorList>
            <person name="Kim W."/>
        </authorList>
    </citation>
    <scope>NUCLEOTIDE SEQUENCE [LARGE SCALE GENOMIC DNA]</scope>
    <source>
        <strain evidence="3">SNU_AA5</strain>
        <tissue evidence="3">Soma without cirri and trophi</tissue>
    </source>
</reference>
<keyword evidence="2" id="KW-0472">Membrane</keyword>
<evidence type="ECO:0000256" key="1">
    <source>
        <dbReference type="SAM" id="MobiDB-lite"/>
    </source>
</evidence>
<comment type="caution">
    <text evidence="3">The sequence shown here is derived from an EMBL/GenBank/DDBJ whole genome shotgun (WGS) entry which is preliminary data.</text>
</comment>
<keyword evidence="2" id="KW-0812">Transmembrane</keyword>
<dbReference type="EMBL" id="VIIS01001603">
    <property type="protein sequence ID" value="KAF0295681.1"/>
    <property type="molecule type" value="Genomic_DNA"/>
</dbReference>
<dbReference type="OrthoDB" id="6399019at2759"/>
<feature type="region of interest" description="Disordered" evidence="1">
    <location>
        <begin position="221"/>
        <end position="240"/>
    </location>
</feature>
<feature type="region of interest" description="Disordered" evidence="1">
    <location>
        <begin position="246"/>
        <end position="312"/>
    </location>
</feature>
<evidence type="ECO:0000313" key="4">
    <source>
        <dbReference type="Proteomes" id="UP000440578"/>
    </source>
</evidence>
<keyword evidence="2" id="KW-1133">Transmembrane helix</keyword>
<evidence type="ECO:0000256" key="2">
    <source>
        <dbReference type="SAM" id="Phobius"/>
    </source>
</evidence>
<feature type="compositionally biased region" description="Basic residues" evidence="1">
    <location>
        <begin position="257"/>
        <end position="272"/>
    </location>
</feature>
<dbReference type="Proteomes" id="UP000440578">
    <property type="component" value="Unassembled WGS sequence"/>
</dbReference>
<evidence type="ECO:0000313" key="3">
    <source>
        <dbReference type="EMBL" id="KAF0295681.1"/>
    </source>
</evidence>
<feature type="transmembrane region" description="Helical" evidence="2">
    <location>
        <begin position="128"/>
        <end position="148"/>
    </location>
</feature>
<accession>A0A6A4W1L3</accession>
<sequence length="312" mass="34041">MGSSRPARMLSAVSQLSPVIAGLSPSGQPCGELTCGPKEFCHVSTFGCRPCTDVCSPGHKNFQQSTCFAQCQATQPVVRNLDFFSHEESPEYKMTEEDHLHDLRYMRRAEQEQSMEALLRMESDLERLTILVGVMFCLLIVCFVWLAFHACSSRRGRCRRRKTGDVEADAIQLKGVGNGDANDAHPVNAGAPVISSKANTVPQYTLGRHNSSFLMATKHGDELKGDRGRTPVGGHLPGRLQRRLRQPGAINDSAAGRWRRHQSPAGRRRRRVAAAAAAGREPRVVPAAQRRHAAAQVTGRARGGGAAGARDR</sequence>
<dbReference type="AlphaFoldDB" id="A0A6A4W1L3"/>
<protein>
    <submittedName>
        <fullName evidence="3">Uncharacterized protein</fullName>
    </submittedName>
</protein>
<proteinExistence type="predicted"/>
<gene>
    <name evidence="3" type="ORF">FJT64_006788</name>
</gene>
<organism evidence="3 4">
    <name type="scientific">Amphibalanus amphitrite</name>
    <name type="common">Striped barnacle</name>
    <name type="synonym">Balanus amphitrite</name>
    <dbReference type="NCBI Taxonomy" id="1232801"/>
    <lineage>
        <taxon>Eukaryota</taxon>
        <taxon>Metazoa</taxon>
        <taxon>Ecdysozoa</taxon>
        <taxon>Arthropoda</taxon>
        <taxon>Crustacea</taxon>
        <taxon>Multicrustacea</taxon>
        <taxon>Cirripedia</taxon>
        <taxon>Thoracica</taxon>
        <taxon>Thoracicalcarea</taxon>
        <taxon>Balanomorpha</taxon>
        <taxon>Balanoidea</taxon>
        <taxon>Balanidae</taxon>
        <taxon>Amphibalaninae</taxon>
        <taxon>Amphibalanus</taxon>
    </lineage>
</organism>